<feature type="transmembrane region" description="Helical" evidence="1">
    <location>
        <begin position="178"/>
        <end position="204"/>
    </location>
</feature>
<keyword evidence="1" id="KW-1133">Transmembrane helix</keyword>
<gene>
    <name evidence="2" type="ORF">CBER1_00106</name>
</gene>
<dbReference type="Proteomes" id="UP000237631">
    <property type="component" value="Unassembled WGS sequence"/>
</dbReference>
<keyword evidence="3" id="KW-1185">Reference proteome</keyword>
<proteinExistence type="predicted"/>
<accession>A0A2S6CD50</accession>
<evidence type="ECO:0000313" key="2">
    <source>
        <dbReference type="EMBL" id="PPJ57657.1"/>
    </source>
</evidence>
<organism evidence="2 3">
    <name type="scientific">Cercospora berteroae</name>
    <dbReference type="NCBI Taxonomy" id="357750"/>
    <lineage>
        <taxon>Eukaryota</taxon>
        <taxon>Fungi</taxon>
        <taxon>Dikarya</taxon>
        <taxon>Ascomycota</taxon>
        <taxon>Pezizomycotina</taxon>
        <taxon>Dothideomycetes</taxon>
        <taxon>Dothideomycetidae</taxon>
        <taxon>Mycosphaerellales</taxon>
        <taxon>Mycosphaerellaceae</taxon>
        <taxon>Cercospora</taxon>
    </lineage>
</organism>
<keyword evidence="1" id="KW-0812">Transmembrane</keyword>
<feature type="transmembrane region" description="Helical" evidence="1">
    <location>
        <begin position="297"/>
        <end position="314"/>
    </location>
</feature>
<feature type="transmembrane region" description="Helical" evidence="1">
    <location>
        <begin position="143"/>
        <end position="166"/>
    </location>
</feature>
<feature type="transmembrane region" description="Helical" evidence="1">
    <location>
        <begin position="334"/>
        <end position="356"/>
    </location>
</feature>
<evidence type="ECO:0000313" key="3">
    <source>
        <dbReference type="Proteomes" id="UP000237631"/>
    </source>
</evidence>
<comment type="caution">
    <text evidence="2">The sequence shown here is derived from an EMBL/GenBank/DDBJ whole genome shotgun (WGS) entry which is preliminary data.</text>
</comment>
<dbReference type="AlphaFoldDB" id="A0A2S6CD50"/>
<feature type="transmembrane region" description="Helical" evidence="1">
    <location>
        <begin position="363"/>
        <end position="389"/>
    </location>
</feature>
<evidence type="ECO:0000256" key="1">
    <source>
        <dbReference type="SAM" id="Phobius"/>
    </source>
</evidence>
<feature type="transmembrane region" description="Helical" evidence="1">
    <location>
        <begin position="24"/>
        <end position="44"/>
    </location>
</feature>
<name>A0A2S6CD50_9PEZI</name>
<feature type="transmembrane region" description="Helical" evidence="1">
    <location>
        <begin position="103"/>
        <end position="122"/>
    </location>
</feature>
<dbReference type="EMBL" id="PNEN01000488">
    <property type="protein sequence ID" value="PPJ57657.1"/>
    <property type="molecule type" value="Genomic_DNA"/>
</dbReference>
<reference evidence="3" key="1">
    <citation type="journal article" date="2017" name="bioRxiv">
        <title>Conservation of a gene cluster reveals novel cercosporin biosynthetic mechanisms and extends production to the genus Colletotrichum.</title>
        <authorList>
            <person name="de Jonge R."/>
            <person name="Ebert M.K."/>
            <person name="Huitt-Roehl C.R."/>
            <person name="Pal P."/>
            <person name="Suttle J.C."/>
            <person name="Spanner R.E."/>
            <person name="Neubauer J.D."/>
            <person name="Jurick W.M.II."/>
            <person name="Stott K.A."/>
            <person name="Secor G.A."/>
            <person name="Thomma B.P.H.J."/>
            <person name="Van de Peer Y."/>
            <person name="Townsend C.A."/>
            <person name="Bolton M.D."/>
        </authorList>
    </citation>
    <scope>NUCLEOTIDE SEQUENCE [LARGE SCALE GENOMIC DNA]</scope>
    <source>
        <strain evidence="3">CBS538.71</strain>
    </source>
</reference>
<sequence length="447" mass="50941">MDVLGFLDGIESATYYDKWSSWSLWLNFVHCIFSSAWAVILPILPHLELEFPPRNHYWGFDKWDGSQTLKECPYNAQKSRYECPEVSPVDGVPMYAYHRNSNIPTWEMWAALVPLILAGVNGPPHMWIKFRLFSYLQDERKRLTVFAITQPAQLVTCSLLVMADYWRHDARALFWIPLGLWFVPAVVCFVHGLTGLHAACLLYGPSIRLSESSQIEYQEVETPGVSALSIALESRRQSDGLLHDSTTLEADEDATEVDSVPPRYWNAPDPGVSVPLPAARFPWRVMLKNMRDGGKKIFWFPFTTNLVVAGFPYSCLRLTRARQRLDPETDRVMALDTLLPTFATLVASIALVVAMLQPRFTSIFVAVGMQVVAASIWFITCVVFITTWIPRPDHVIYVTPLFFVNHHVMALLASRLEWEPDLGSFSQMIWGRAKQLRLDGEIARRSM</sequence>
<keyword evidence="1" id="KW-0472">Membrane</keyword>
<protein>
    <submittedName>
        <fullName evidence="2">Uncharacterized protein</fullName>
    </submittedName>
</protein>